<dbReference type="InParanoid" id="A0A419PU06"/>
<evidence type="ECO:0000313" key="2">
    <source>
        <dbReference type="Proteomes" id="UP000286415"/>
    </source>
</evidence>
<dbReference type="Proteomes" id="UP000286415">
    <property type="component" value="Unassembled WGS sequence"/>
</dbReference>
<evidence type="ECO:0000313" key="1">
    <source>
        <dbReference type="EMBL" id="KAG5444031.1"/>
    </source>
</evidence>
<reference evidence="1 2" key="2">
    <citation type="journal article" date="2021" name="Genomics">
        <title>High-quality reference genome for Clonorchis sinensis.</title>
        <authorList>
            <person name="Young N.D."/>
            <person name="Stroehlein A.J."/>
            <person name="Kinkar L."/>
            <person name="Wang T."/>
            <person name="Sohn W.M."/>
            <person name="Chang B.C.H."/>
            <person name="Kaur P."/>
            <person name="Weisz D."/>
            <person name="Dudchenko O."/>
            <person name="Aiden E.L."/>
            <person name="Korhonen P.K."/>
            <person name="Gasser R.B."/>
        </authorList>
    </citation>
    <scope>NUCLEOTIDE SEQUENCE [LARGE SCALE GENOMIC DNA]</scope>
    <source>
        <strain evidence="1">Cs-k2</strain>
    </source>
</reference>
<dbReference type="OrthoDB" id="6240472at2759"/>
<reference evidence="1 2" key="1">
    <citation type="journal article" date="2018" name="Biotechnol. Adv.">
        <title>Improved genomic resources and new bioinformatic workflow for the carcinogenic parasite Clonorchis sinensis: Biotechnological implications.</title>
        <authorList>
            <person name="Wang D."/>
            <person name="Korhonen P.K."/>
            <person name="Gasser R.B."/>
            <person name="Young N.D."/>
        </authorList>
    </citation>
    <scope>NUCLEOTIDE SEQUENCE [LARGE SCALE GENOMIC DNA]</scope>
    <source>
        <strain evidence="1">Cs-k2</strain>
    </source>
</reference>
<name>A0A419PU06_CLOSI</name>
<organism evidence="1 2">
    <name type="scientific">Clonorchis sinensis</name>
    <name type="common">Chinese liver fluke</name>
    <dbReference type="NCBI Taxonomy" id="79923"/>
    <lineage>
        <taxon>Eukaryota</taxon>
        <taxon>Metazoa</taxon>
        <taxon>Spiralia</taxon>
        <taxon>Lophotrochozoa</taxon>
        <taxon>Platyhelminthes</taxon>
        <taxon>Trematoda</taxon>
        <taxon>Digenea</taxon>
        <taxon>Opisthorchiida</taxon>
        <taxon>Opisthorchiata</taxon>
        <taxon>Opisthorchiidae</taxon>
        <taxon>Clonorchis</taxon>
    </lineage>
</organism>
<protein>
    <submittedName>
        <fullName evidence="1">Uncharacterized protein</fullName>
    </submittedName>
</protein>
<proteinExistence type="predicted"/>
<accession>A0A419PU06</accession>
<dbReference type="EMBL" id="NIRI02000056">
    <property type="protein sequence ID" value="KAG5444031.1"/>
    <property type="molecule type" value="Genomic_DNA"/>
</dbReference>
<comment type="caution">
    <text evidence="1">The sequence shown here is derived from an EMBL/GenBank/DDBJ whole genome shotgun (WGS) entry which is preliminary data.</text>
</comment>
<sequence length="267" mass="30194">MDIPSWVLALLVFPTVLITTKCPDDLTQLKDGSCVIILEHTEGLCNALEMCALLSQTKQQDYFLIGYHQRHLTYGGPKFTGDFMWTSITDVLQVRNKNRNGWRDANLKTFEQVSEKNEINWDGDQPEGGEHAVAVNYSTNLVHDFPLKKLKAQVVCELIGPTSSATISLVQLKKKFPVVLESLFNDDPKTNGCYVELTEPSFERCVPRTRTAVVFIISRRLRRVFICFTSMHAFLSNTAISINSGNAKLRLDIINWNGRAAYSMVWS</sequence>
<keyword evidence="2" id="KW-1185">Reference proteome</keyword>
<gene>
    <name evidence="1" type="ORF">CSKR_106192</name>
</gene>
<dbReference type="AlphaFoldDB" id="A0A419PU06"/>